<organism evidence="3 4">
    <name type="scientific">Acetobacter malorum DSM 14337</name>
    <dbReference type="NCBI Taxonomy" id="1307910"/>
    <lineage>
        <taxon>Bacteria</taxon>
        <taxon>Pseudomonadati</taxon>
        <taxon>Pseudomonadota</taxon>
        <taxon>Alphaproteobacteria</taxon>
        <taxon>Acetobacterales</taxon>
        <taxon>Acetobacteraceae</taxon>
        <taxon>Acetobacter</taxon>
    </lineage>
</organism>
<feature type="compositionally biased region" description="Polar residues" evidence="1">
    <location>
        <begin position="183"/>
        <end position="202"/>
    </location>
</feature>
<dbReference type="GeneID" id="29557878"/>
<feature type="region of interest" description="Disordered" evidence="1">
    <location>
        <begin position="183"/>
        <end position="213"/>
    </location>
</feature>
<evidence type="ECO:0000256" key="2">
    <source>
        <dbReference type="SAM" id="SignalP"/>
    </source>
</evidence>
<protein>
    <recommendedName>
        <fullName evidence="5">Periplasmic heavy metal sensor</fullName>
    </recommendedName>
</protein>
<feature type="compositionally biased region" description="Polar residues" evidence="1">
    <location>
        <begin position="52"/>
        <end position="64"/>
    </location>
</feature>
<name>A0ABQ0PZA8_9PROT</name>
<evidence type="ECO:0008006" key="5">
    <source>
        <dbReference type="Google" id="ProtNLM"/>
    </source>
</evidence>
<dbReference type="RefSeq" id="WP_061506242.1">
    <property type="nucleotide sequence ID" value="NZ_BAPF01000054.1"/>
</dbReference>
<evidence type="ECO:0000313" key="4">
    <source>
        <dbReference type="Proteomes" id="UP001065047"/>
    </source>
</evidence>
<keyword evidence="4" id="KW-1185">Reference proteome</keyword>
<evidence type="ECO:0000313" key="3">
    <source>
        <dbReference type="EMBL" id="GBQ85313.1"/>
    </source>
</evidence>
<keyword evidence="2" id="KW-0732">Signal</keyword>
<reference evidence="3" key="1">
    <citation type="submission" date="2013-04" db="EMBL/GenBank/DDBJ databases">
        <title>The genome sequencing project of 58 acetic acid bacteria.</title>
        <authorList>
            <person name="Okamoto-Kainuma A."/>
            <person name="Ishikawa M."/>
            <person name="Umino S."/>
            <person name="Koizumi Y."/>
            <person name="Shiwa Y."/>
            <person name="Yoshikawa H."/>
            <person name="Matsutani M."/>
            <person name="Matsushita K."/>
        </authorList>
    </citation>
    <scope>NUCLEOTIDE SEQUENCE</scope>
    <source>
        <strain evidence="3">DSM 14337</strain>
    </source>
</reference>
<feature type="signal peptide" evidence="2">
    <location>
        <begin position="1"/>
        <end position="19"/>
    </location>
</feature>
<dbReference type="Proteomes" id="UP001065047">
    <property type="component" value="Unassembled WGS sequence"/>
</dbReference>
<proteinExistence type="predicted"/>
<feature type="region of interest" description="Disordered" evidence="1">
    <location>
        <begin position="45"/>
        <end position="66"/>
    </location>
</feature>
<accession>A0ABQ0PZA8</accession>
<sequence>MQKLLKIACATVVITAAHALSPMSAALASAPAPTHDIPALSAKIGHKATPRAAQSDQTGSNATAQPEVVKIPMLEGITLTQDQKDAVRNIVTDLRGRMVGVNERSDKLRKELNATVNSSGKIDVDRLMTLMKQEQELRSTVELAQAKTMAQIHNLLSPAQITQGIKTRQEIAKLSAQIRALENGQQPSTATNDVTPSPSQTVPGVGTVETHKP</sequence>
<feature type="chain" id="PRO_5046890357" description="Periplasmic heavy metal sensor" evidence="2">
    <location>
        <begin position="20"/>
        <end position="213"/>
    </location>
</feature>
<dbReference type="Gene3D" id="1.20.120.1490">
    <property type="match status" value="1"/>
</dbReference>
<comment type="caution">
    <text evidence="3">The sequence shown here is derived from an EMBL/GenBank/DDBJ whole genome shotgun (WGS) entry which is preliminary data.</text>
</comment>
<evidence type="ECO:0000256" key="1">
    <source>
        <dbReference type="SAM" id="MobiDB-lite"/>
    </source>
</evidence>
<dbReference type="EMBL" id="BAPF01000054">
    <property type="protein sequence ID" value="GBQ85313.1"/>
    <property type="molecule type" value="Genomic_DNA"/>
</dbReference>
<gene>
    <name evidence="3" type="ORF">AA14337_3040</name>
</gene>